<dbReference type="CDD" id="cd06124">
    <property type="entry name" value="cupin_NimR-like_N"/>
    <property type="match status" value="1"/>
</dbReference>
<evidence type="ECO:0000313" key="7">
    <source>
        <dbReference type="Proteomes" id="UP001617427"/>
    </source>
</evidence>
<dbReference type="RefSeq" id="WP_402699565.1">
    <property type="nucleotide sequence ID" value="NZ_JBIUZV010000003.1"/>
</dbReference>
<dbReference type="PANTHER" id="PTHR11019">
    <property type="entry name" value="HTH-TYPE TRANSCRIPTIONAL REGULATOR NIMR"/>
    <property type="match status" value="1"/>
</dbReference>
<comment type="caution">
    <text evidence="6">The sequence shown here is derived from an EMBL/GenBank/DDBJ whole genome shotgun (WGS) entry which is preliminary data.</text>
</comment>
<dbReference type="Pfam" id="PF02311">
    <property type="entry name" value="AraC_binding"/>
    <property type="match status" value="1"/>
</dbReference>
<keyword evidence="4" id="KW-0804">Transcription</keyword>
<evidence type="ECO:0000256" key="2">
    <source>
        <dbReference type="ARBA" id="ARBA00023125"/>
    </source>
</evidence>
<keyword evidence="7" id="KW-1185">Reference proteome</keyword>
<evidence type="ECO:0000259" key="5">
    <source>
        <dbReference type="PROSITE" id="PS01124"/>
    </source>
</evidence>
<proteinExistence type="predicted"/>
<gene>
    <name evidence="6" type="ORF">ACIPEN_08240</name>
</gene>
<dbReference type="SMART" id="SM00342">
    <property type="entry name" value="HTH_ARAC"/>
    <property type="match status" value="1"/>
</dbReference>
<dbReference type="PRINTS" id="PR00032">
    <property type="entry name" value="HTHARAC"/>
</dbReference>
<evidence type="ECO:0000313" key="6">
    <source>
        <dbReference type="EMBL" id="MFJ3045803.1"/>
    </source>
</evidence>
<evidence type="ECO:0000256" key="1">
    <source>
        <dbReference type="ARBA" id="ARBA00023015"/>
    </source>
</evidence>
<dbReference type="Gene3D" id="1.10.10.60">
    <property type="entry name" value="Homeodomain-like"/>
    <property type="match status" value="1"/>
</dbReference>
<reference evidence="6 7" key="1">
    <citation type="submission" date="2024-10" db="EMBL/GenBank/DDBJ databases">
        <title>The Natural Products Discovery Center: Release of the First 8490 Sequenced Strains for Exploring Actinobacteria Biosynthetic Diversity.</title>
        <authorList>
            <person name="Kalkreuter E."/>
            <person name="Kautsar S.A."/>
            <person name="Yang D."/>
            <person name="Bader C.D."/>
            <person name="Teijaro C.N."/>
            <person name="Fluegel L."/>
            <person name="Davis C.M."/>
            <person name="Simpson J.R."/>
            <person name="Lauterbach L."/>
            <person name="Steele A.D."/>
            <person name="Gui C."/>
            <person name="Meng S."/>
            <person name="Li G."/>
            <person name="Viehrig K."/>
            <person name="Ye F."/>
            <person name="Su P."/>
            <person name="Kiefer A.F."/>
            <person name="Nichols A."/>
            <person name="Cepeda A.J."/>
            <person name="Yan W."/>
            <person name="Fan B."/>
            <person name="Jiang Y."/>
            <person name="Adhikari A."/>
            <person name="Zheng C.-J."/>
            <person name="Schuster L."/>
            <person name="Cowan T.M."/>
            <person name="Smanski M.J."/>
            <person name="Chevrette M.G."/>
            <person name="De Carvalho L.P.S."/>
            <person name="Shen B."/>
        </authorList>
    </citation>
    <scope>NUCLEOTIDE SEQUENCE [LARGE SCALE GENOMIC DNA]</scope>
    <source>
        <strain evidence="6 7">NPDC087045</strain>
    </source>
</reference>
<evidence type="ECO:0000256" key="3">
    <source>
        <dbReference type="ARBA" id="ARBA00023159"/>
    </source>
</evidence>
<organism evidence="6 7">
    <name type="scientific">Herbaspirillum chlorophenolicum</name>
    <dbReference type="NCBI Taxonomy" id="211589"/>
    <lineage>
        <taxon>Bacteria</taxon>
        <taxon>Pseudomonadati</taxon>
        <taxon>Pseudomonadota</taxon>
        <taxon>Betaproteobacteria</taxon>
        <taxon>Burkholderiales</taxon>
        <taxon>Oxalobacteraceae</taxon>
        <taxon>Herbaspirillum</taxon>
    </lineage>
</organism>
<keyword evidence="1" id="KW-0805">Transcription regulation</keyword>
<dbReference type="EMBL" id="JBIUZV010000003">
    <property type="protein sequence ID" value="MFJ3045803.1"/>
    <property type="molecule type" value="Genomic_DNA"/>
</dbReference>
<keyword evidence="2" id="KW-0238">DNA-binding</keyword>
<dbReference type="SUPFAM" id="SSF46689">
    <property type="entry name" value="Homeodomain-like"/>
    <property type="match status" value="1"/>
</dbReference>
<name>A0ABW8EY59_9BURK</name>
<dbReference type="InterPro" id="IPR018060">
    <property type="entry name" value="HTH_AraC"/>
</dbReference>
<dbReference type="PANTHER" id="PTHR11019:SF159">
    <property type="entry name" value="TRANSCRIPTIONAL REGULATOR-RELATED"/>
    <property type="match status" value="1"/>
</dbReference>
<dbReference type="Pfam" id="PF12833">
    <property type="entry name" value="HTH_18"/>
    <property type="match status" value="1"/>
</dbReference>
<dbReference type="InterPro" id="IPR009057">
    <property type="entry name" value="Homeodomain-like_sf"/>
</dbReference>
<feature type="domain" description="HTH araC/xylS-type" evidence="5">
    <location>
        <begin position="164"/>
        <end position="261"/>
    </location>
</feature>
<dbReference type="InterPro" id="IPR011051">
    <property type="entry name" value="RmlC_Cupin_sf"/>
</dbReference>
<dbReference type="InterPro" id="IPR020449">
    <property type="entry name" value="Tscrpt_reg_AraC-type_HTH"/>
</dbReference>
<accession>A0ABW8EY59</accession>
<dbReference type="Gene3D" id="2.60.120.10">
    <property type="entry name" value="Jelly Rolls"/>
    <property type="match status" value="1"/>
</dbReference>
<dbReference type="Proteomes" id="UP001617427">
    <property type="component" value="Unassembled WGS sequence"/>
</dbReference>
<sequence length="266" mass="29424">MAAFLDTTHYQDLIAANAPCGALAIDYPHGHVIAPHRHPHAQLLYAIEGVLCVETADGRWVVPPTRGVWLQPDVEHLVRMRGDVKMRTVFINTPELPNLPQQSCVLDIPPLLRELIVSAVGLGLGVELPPDSRAWHLLRLLVLELRSVPVLPLYLPLPAEPGLRGMCEALMAEPDQAISVAQLAERLSIATRTFHRRFLADTGMRFGHWRQQARLLLALEQLARGDKVIDVALAHGYTSQSAFAAMFRKHFGSVPSRFFRNGAGDA</sequence>
<dbReference type="PROSITE" id="PS01124">
    <property type="entry name" value="HTH_ARAC_FAMILY_2"/>
    <property type="match status" value="1"/>
</dbReference>
<evidence type="ECO:0000256" key="4">
    <source>
        <dbReference type="ARBA" id="ARBA00023163"/>
    </source>
</evidence>
<protein>
    <submittedName>
        <fullName evidence="6">AraC family transcriptional regulator</fullName>
    </submittedName>
</protein>
<keyword evidence="3" id="KW-0010">Activator</keyword>
<dbReference type="InterPro" id="IPR014710">
    <property type="entry name" value="RmlC-like_jellyroll"/>
</dbReference>
<dbReference type="InterPro" id="IPR003313">
    <property type="entry name" value="AraC-bd"/>
</dbReference>
<dbReference type="SUPFAM" id="SSF51182">
    <property type="entry name" value="RmlC-like cupins"/>
    <property type="match status" value="1"/>
</dbReference>